<proteinExistence type="predicted"/>
<keyword evidence="4" id="KW-0832">Ubl conjugation</keyword>
<dbReference type="GO" id="GO:0045087">
    <property type="term" value="P:innate immune response"/>
    <property type="evidence" value="ECO:0007669"/>
    <property type="project" value="UniProtKB-KW"/>
</dbReference>
<evidence type="ECO:0000313" key="8">
    <source>
        <dbReference type="Proteomes" id="UP000822476"/>
    </source>
</evidence>
<dbReference type="EMBL" id="JTDE01003436">
    <property type="protein sequence ID" value="KAF7256057.1"/>
    <property type="molecule type" value="Genomic_DNA"/>
</dbReference>
<evidence type="ECO:0000256" key="2">
    <source>
        <dbReference type="ARBA" id="ARBA00022553"/>
    </source>
</evidence>
<name>A0A8S9YYU5_9TREM</name>
<evidence type="ECO:0000313" key="7">
    <source>
        <dbReference type="EMBL" id="KAF7256057.1"/>
    </source>
</evidence>
<dbReference type="GO" id="GO:0005737">
    <property type="term" value="C:cytoplasm"/>
    <property type="evidence" value="ECO:0007669"/>
    <property type="project" value="UniProtKB-ARBA"/>
</dbReference>
<keyword evidence="2" id="KW-0597">Phosphoprotein</keyword>
<protein>
    <recommendedName>
        <fullName evidence="6">Caspase recruitment domain-containing protein</fullName>
    </recommendedName>
</protein>
<evidence type="ECO:0000256" key="1">
    <source>
        <dbReference type="ARBA" id="ARBA00022499"/>
    </source>
</evidence>
<accession>A0A8S9YYU5</accession>
<dbReference type="Pfam" id="PF16739">
    <property type="entry name" value="CARD_2"/>
    <property type="match status" value="1"/>
</dbReference>
<evidence type="ECO:0000256" key="3">
    <source>
        <dbReference type="ARBA" id="ARBA00022588"/>
    </source>
</evidence>
<evidence type="ECO:0000256" key="5">
    <source>
        <dbReference type="ARBA" id="ARBA00022859"/>
    </source>
</evidence>
<evidence type="ECO:0000259" key="6">
    <source>
        <dbReference type="Pfam" id="PF16739"/>
    </source>
</evidence>
<dbReference type="OrthoDB" id="6267878at2759"/>
<keyword evidence="3" id="KW-0399">Innate immunity</keyword>
<keyword evidence="1" id="KW-1017">Isopeptide bond</keyword>
<gene>
    <name evidence="7" type="ORF">EG68_06757</name>
</gene>
<dbReference type="InterPro" id="IPR011029">
    <property type="entry name" value="DEATH-like_dom_sf"/>
</dbReference>
<feature type="domain" description="Caspase recruitment" evidence="6">
    <location>
        <begin position="5"/>
        <end position="96"/>
    </location>
</feature>
<evidence type="ECO:0000256" key="4">
    <source>
        <dbReference type="ARBA" id="ARBA00022843"/>
    </source>
</evidence>
<keyword evidence="8" id="KW-1185">Reference proteome</keyword>
<dbReference type="InterPro" id="IPR031964">
    <property type="entry name" value="CARD_dom"/>
</dbReference>
<dbReference type="CDD" id="cd01671">
    <property type="entry name" value="CARD"/>
    <property type="match status" value="1"/>
</dbReference>
<dbReference type="Gene3D" id="1.10.533.10">
    <property type="entry name" value="Death Domain, Fas"/>
    <property type="match status" value="1"/>
</dbReference>
<dbReference type="Proteomes" id="UP000822476">
    <property type="component" value="Unassembled WGS sequence"/>
</dbReference>
<dbReference type="AlphaFoldDB" id="A0A8S9YYU5"/>
<comment type="caution">
    <text evidence="7">The sequence shown here is derived from an EMBL/GenBank/DDBJ whole genome shotgun (WGS) entry which is preliminary data.</text>
</comment>
<keyword evidence="5" id="KW-0391">Immunity</keyword>
<dbReference type="SUPFAM" id="SSF47986">
    <property type="entry name" value="DEATH domain"/>
    <property type="match status" value="1"/>
</dbReference>
<organism evidence="7 8">
    <name type="scientific">Paragonimus skrjabini miyazakii</name>
    <dbReference type="NCBI Taxonomy" id="59628"/>
    <lineage>
        <taxon>Eukaryota</taxon>
        <taxon>Metazoa</taxon>
        <taxon>Spiralia</taxon>
        <taxon>Lophotrochozoa</taxon>
        <taxon>Platyhelminthes</taxon>
        <taxon>Trematoda</taxon>
        <taxon>Digenea</taxon>
        <taxon>Plagiorchiida</taxon>
        <taxon>Troglotremata</taxon>
        <taxon>Troglotrematidae</taxon>
        <taxon>Paragonimus</taxon>
    </lineage>
</organism>
<sequence length="378" mass="41998">MLTTSQREAILHNLPRLVTDLDALDVIDFLLASSTKCLTTADYESIMSAAHNKGRSAGVRCLVTCLLRRPTASSTFVTLCNALRPNYDHLADQLEADLKELEEKHGVDHCDPQLPEETKSDRMKSCSLFENATVSTSCQQIEGLPPILGCSHTVYNADGEERLRLKLLDNLILNELIPALQKLDWWNLADRVKLQWRSYKNPISCAAITILEPCSLRPSYAIDSVSDCPDDILATTKTLLHSCVAPLLNHSLVSLDWPFLLRELRVCPRCIFQFLWPIPRLYSVTAIDGAAAQPSCFTALCQEALEAYYHAALTTAICQQERCRSQHAVSSCTDRSDEGFLKACVASVVHGQLLPALRALNLNALSDEVEQNALRILH</sequence>
<reference evidence="7" key="1">
    <citation type="submission" date="2019-07" db="EMBL/GenBank/DDBJ databases">
        <title>Annotation for the trematode Paragonimus miyazaki's.</title>
        <authorList>
            <person name="Choi Y.-J."/>
        </authorList>
    </citation>
    <scope>NUCLEOTIDE SEQUENCE</scope>
    <source>
        <strain evidence="7">Japan</strain>
    </source>
</reference>